<keyword evidence="3" id="KW-0067">ATP-binding</keyword>
<reference evidence="5 6" key="1">
    <citation type="submission" date="2018-08" db="EMBL/GenBank/DDBJ databases">
        <title>Aphanomyces genome sequencing and annotation.</title>
        <authorList>
            <person name="Minardi D."/>
            <person name="Oidtmann B."/>
            <person name="Van Der Giezen M."/>
            <person name="Studholme D.J."/>
        </authorList>
    </citation>
    <scope>NUCLEOTIDE SEQUENCE [LARGE SCALE GENOMIC DNA]</scope>
    <source>
        <strain evidence="5 6">FDL457</strain>
    </source>
</reference>
<feature type="domain" description="Biotin carboxylation" evidence="4">
    <location>
        <begin position="8"/>
        <end position="86"/>
    </location>
</feature>
<name>A0A3R6YGQ9_APHAT</name>
<organism evidence="5 6">
    <name type="scientific">Aphanomyces astaci</name>
    <name type="common">Crayfish plague agent</name>
    <dbReference type="NCBI Taxonomy" id="112090"/>
    <lineage>
        <taxon>Eukaryota</taxon>
        <taxon>Sar</taxon>
        <taxon>Stramenopiles</taxon>
        <taxon>Oomycota</taxon>
        <taxon>Saprolegniomycetes</taxon>
        <taxon>Saprolegniales</taxon>
        <taxon>Verrucalvaceae</taxon>
        <taxon>Aphanomyces</taxon>
    </lineage>
</organism>
<evidence type="ECO:0000259" key="4">
    <source>
        <dbReference type="PROSITE" id="PS50979"/>
    </source>
</evidence>
<evidence type="ECO:0000256" key="1">
    <source>
        <dbReference type="ARBA" id="ARBA00022598"/>
    </source>
</evidence>
<dbReference type="GO" id="GO:0004736">
    <property type="term" value="F:pyruvate carboxylase activity"/>
    <property type="evidence" value="ECO:0007669"/>
    <property type="project" value="TreeGrafter"/>
</dbReference>
<evidence type="ECO:0000256" key="2">
    <source>
        <dbReference type="ARBA" id="ARBA00022741"/>
    </source>
</evidence>
<evidence type="ECO:0000313" key="5">
    <source>
        <dbReference type="EMBL" id="RHZ30479.1"/>
    </source>
</evidence>
<dbReference type="GO" id="GO:0005737">
    <property type="term" value="C:cytoplasm"/>
    <property type="evidence" value="ECO:0007669"/>
    <property type="project" value="TreeGrafter"/>
</dbReference>
<dbReference type="Proteomes" id="UP000286510">
    <property type="component" value="Unassembled WGS sequence"/>
</dbReference>
<protein>
    <recommendedName>
        <fullName evidence="4">Biotin carboxylation domain-containing protein</fullName>
    </recommendedName>
</protein>
<dbReference type="InterPro" id="IPR005481">
    <property type="entry name" value="BC-like_N"/>
</dbReference>
<dbReference type="InterPro" id="IPR055268">
    <property type="entry name" value="PCB-like"/>
</dbReference>
<gene>
    <name evidence="5" type="ORF">DYB26_011204</name>
</gene>
<feature type="non-terminal residue" evidence="5">
    <location>
        <position position="86"/>
    </location>
</feature>
<dbReference type="PANTHER" id="PTHR43778">
    <property type="entry name" value="PYRUVATE CARBOXYLASE"/>
    <property type="match status" value="1"/>
</dbReference>
<proteinExistence type="predicted"/>
<dbReference type="InterPro" id="IPR011764">
    <property type="entry name" value="Biotin_carboxylation_dom"/>
</dbReference>
<dbReference type="Gene3D" id="3.30.470.20">
    <property type="entry name" value="ATP-grasp fold, B domain"/>
    <property type="match status" value="1"/>
</dbReference>
<dbReference type="PANTHER" id="PTHR43778:SF2">
    <property type="entry name" value="PYRUVATE CARBOXYLASE, MITOCHONDRIAL"/>
    <property type="match status" value="1"/>
</dbReference>
<dbReference type="GO" id="GO:0005524">
    <property type="term" value="F:ATP binding"/>
    <property type="evidence" value="ECO:0007669"/>
    <property type="project" value="UniProtKB-KW"/>
</dbReference>
<sequence>MFSRDMSHIRKLMAANRGEIATRIMRAGNELGIRTVGIFSAEDRFTQHRYKADESFLVGKGKSPVAAYLDIDSIVKIAKDNHVDAV</sequence>
<comment type="caution">
    <text evidence="5">The sequence shown here is derived from an EMBL/GenBank/DDBJ whole genome shotgun (WGS) entry which is preliminary data.</text>
</comment>
<accession>A0A3R6YGQ9</accession>
<dbReference type="EMBL" id="QUTF01010922">
    <property type="protein sequence ID" value="RHZ30479.1"/>
    <property type="molecule type" value="Genomic_DNA"/>
</dbReference>
<keyword evidence="1" id="KW-0436">Ligase</keyword>
<keyword evidence="2" id="KW-0547">Nucleotide-binding</keyword>
<dbReference type="Pfam" id="PF00289">
    <property type="entry name" value="Biotin_carb_N"/>
    <property type="match status" value="1"/>
</dbReference>
<dbReference type="PROSITE" id="PS50979">
    <property type="entry name" value="BC"/>
    <property type="match status" value="1"/>
</dbReference>
<evidence type="ECO:0000256" key="3">
    <source>
        <dbReference type="ARBA" id="ARBA00022840"/>
    </source>
</evidence>
<evidence type="ECO:0000313" key="6">
    <source>
        <dbReference type="Proteomes" id="UP000286510"/>
    </source>
</evidence>
<dbReference type="AlphaFoldDB" id="A0A3R6YGQ9"/>
<dbReference type="SUPFAM" id="SSF52440">
    <property type="entry name" value="PreATP-grasp domain"/>
    <property type="match status" value="1"/>
</dbReference>
<dbReference type="GO" id="GO:0006094">
    <property type="term" value="P:gluconeogenesis"/>
    <property type="evidence" value="ECO:0007669"/>
    <property type="project" value="TreeGrafter"/>
</dbReference>
<dbReference type="InterPro" id="IPR016185">
    <property type="entry name" value="PreATP-grasp_dom_sf"/>
</dbReference>